<feature type="transmembrane region" description="Helical" evidence="1">
    <location>
        <begin position="166"/>
        <end position="195"/>
    </location>
</feature>
<feature type="transmembrane region" description="Helical" evidence="1">
    <location>
        <begin position="286"/>
        <end position="302"/>
    </location>
</feature>
<keyword evidence="1" id="KW-0472">Membrane</keyword>
<dbReference type="EMBL" id="CP020921">
    <property type="protein sequence ID" value="AWB10370.1"/>
    <property type="molecule type" value="Genomic_DNA"/>
</dbReference>
<reference evidence="2 3" key="1">
    <citation type="submission" date="2017-04" db="EMBL/GenBank/DDBJ databases">
        <title>Genomic insights into metabolism of Thermodesulfobium acidiphilum.</title>
        <authorList>
            <person name="Toshchakov S.V."/>
            <person name="Frolov E.N."/>
            <person name="Kublanov I.V."/>
            <person name="Samarov N.I."/>
            <person name="Novikov A."/>
            <person name="Lebedinsky A.V."/>
            <person name="Bonch-Osmolovskaya E.A."/>
            <person name="Chernyh N.A."/>
        </authorList>
    </citation>
    <scope>NUCLEOTIDE SEQUENCE [LARGE SCALE GENOMIC DNA]</scope>
    <source>
        <strain evidence="2 3">3127-1</strain>
    </source>
</reference>
<feature type="transmembrane region" description="Helical" evidence="1">
    <location>
        <begin position="345"/>
        <end position="365"/>
    </location>
</feature>
<proteinExistence type="predicted"/>
<feature type="transmembrane region" description="Helical" evidence="1">
    <location>
        <begin position="259"/>
        <end position="277"/>
    </location>
</feature>
<evidence type="ECO:0000313" key="3">
    <source>
        <dbReference type="Proteomes" id="UP000244792"/>
    </source>
</evidence>
<dbReference type="AlphaFoldDB" id="A0A2R4W100"/>
<gene>
    <name evidence="2" type="ORF">TDSAC_1017</name>
</gene>
<accession>A0A2R4W100</accession>
<organism evidence="2 3">
    <name type="scientific">Thermodesulfobium acidiphilum</name>
    <dbReference type="NCBI Taxonomy" id="1794699"/>
    <lineage>
        <taxon>Bacteria</taxon>
        <taxon>Pseudomonadati</taxon>
        <taxon>Thermodesulfobiota</taxon>
        <taxon>Thermodesulfobiia</taxon>
        <taxon>Thermodesulfobiales</taxon>
        <taxon>Thermodesulfobiaceae</taxon>
        <taxon>Thermodesulfobium</taxon>
    </lineage>
</organism>
<keyword evidence="1" id="KW-1133">Transmembrane helix</keyword>
<evidence type="ECO:0000313" key="2">
    <source>
        <dbReference type="EMBL" id="AWB10370.1"/>
    </source>
</evidence>
<feature type="transmembrane region" description="Helical" evidence="1">
    <location>
        <begin position="75"/>
        <end position="103"/>
    </location>
</feature>
<feature type="transmembrane region" description="Helical" evidence="1">
    <location>
        <begin position="314"/>
        <end position="336"/>
    </location>
</feature>
<protein>
    <submittedName>
        <fullName evidence="2">Uncharacterized protein</fullName>
    </submittedName>
</protein>
<sequence length="793" mass="91083">MRKKTFLIITVFILILTTIPDLVKVFAPTGDTLDTSWCWLLGYAFSNNLQWGKEIIFTFGPLGFLENTYFYSNHLLWLITAITSIFVRLSFCAIFIYFLYLYVFKNKDSNIHNSIASYIYIVAISIIVSSSIPISMLLCLMATLIIADTFNCDFIKNNKIVLIRYVLSGALFAFSSLIKFNIIPFSILFLLIYPFLIEYNFKSKKNFFQGFVGLFSFILVFLLIYLLIGQNLSNLPDLFMGVYEIIKGYTPAMFLNGRILQTFGAITTLLYFIYLILNSYKNKQKILFSQLFLLLLLLFLVFKEGFVRQDPGIAGGHALSFFTVCIIVIAFTILLYSRMRLSNNFINFIFLFIFCFNLIGGSVNINGANSTKSIINFINLSFNKHERIKLQQSTDSAIRNQFKIDSAILQTIGDKSVTIIPWDLMMAQGYNFKFTPQIIPQAYSAYTPYLDEQNAKQILSDITLQKIIYTFEDIDNRYPLFSEPYTFMAILSCYRTEIQGNRYSLLTRRDSCHDLNLTSISSIKTELNQWVDLPSNADFMDIYINPTFISHIIDILYKPLSQIYISFKLSNNQIVGPYRFIPTVSGDHLFVKYFIRNQSDLNDIMNGDAYNLLKIKSFKIITKGINLDYDNSYNVIFYNSDAKFKDISFLTQNTHLLNQPTSYTIESITLNNTKPLYNLSQNPTPPTDINLTKNDKNDIIQMSGWAVDSVAKNADRGVIAVIDNKYFYPLGSGVQRPDVSKAFNNLNYEYSGFSGSIPLNELSYGKHILTLRIISYDETGYYESKPIELNIEK</sequence>
<keyword evidence="3" id="KW-1185">Reference proteome</keyword>
<dbReference type="RefSeq" id="WP_199919709.1">
    <property type="nucleotide sequence ID" value="NZ_CP020921.1"/>
</dbReference>
<dbReference type="KEGG" id="taci:TDSAC_1017"/>
<name>A0A2R4W100_THEAF</name>
<dbReference type="Proteomes" id="UP000244792">
    <property type="component" value="Chromosome"/>
</dbReference>
<feature type="transmembrane region" description="Helical" evidence="1">
    <location>
        <begin position="115"/>
        <end position="146"/>
    </location>
</feature>
<keyword evidence="1" id="KW-0812">Transmembrane</keyword>
<feature type="transmembrane region" description="Helical" evidence="1">
    <location>
        <begin position="207"/>
        <end position="228"/>
    </location>
</feature>
<evidence type="ECO:0000256" key="1">
    <source>
        <dbReference type="SAM" id="Phobius"/>
    </source>
</evidence>